<evidence type="ECO:0000313" key="2">
    <source>
        <dbReference type="EMBL" id="EIG55269.1"/>
    </source>
</evidence>
<keyword evidence="1" id="KW-0732">Signal</keyword>
<dbReference type="eggNOG" id="ENOG5031JXG">
    <property type="taxonomic scope" value="Bacteria"/>
</dbReference>
<feature type="chain" id="PRO_5003663616" evidence="1">
    <location>
        <begin position="25"/>
        <end position="60"/>
    </location>
</feature>
<proteinExistence type="predicted"/>
<dbReference type="HOGENOM" id="CLU_2933920_0_0_7"/>
<organism evidence="2">
    <name type="scientific">Desulfovibrio sp. U5L</name>
    <dbReference type="NCBI Taxonomy" id="596152"/>
    <lineage>
        <taxon>Bacteria</taxon>
        <taxon>Pseudomonadati</taxon>
        <taxon>Thermodesulfobacteriota</taxon>
        <taxon>Desulfovibrionia</taxon>
        <taxon>Desulfovibrionales</taxon>
        <taxon>Desulfovibrionaceae</taxon>
        <taxon>Desulfovibrio</taxon>
    </lineage>
</organism>
<dbReference type="STRING" id="596152.DesU5LDRAFT_3648"/>
<protein>
    <submittedName>
        <fullName evidence="2">Uncharacterized protein</fullName>
    </submittedName>
</protein>
<accession>I2Q663</accession>
<sequence length="60" mass="5851">MRSIVCLTLLALTLTAGLFAVAKAAPADALAAYGRSVTIDPQTGLGCGCPGCSCVSCSCG</sequence>
<dbReference type="AlphaFoldDB" id="I2Q663"/>
<gene>
    <name evidence="2" type="ORF">DesU5LDRAFT_3648</name>
</gene>
<evidence type="ECO:0000256" key="1">
    <source>
        <dbReference type="SAM" id="SignalP"/>
    </source>
</evidence>
<name>I2Q663_9BACT</name>
<feature type="signal peptide" evidence="1">
    <location>
        <begin position="1"/>
        <end position="24"/>
    </location>
</feature>
<reference evidence="2" key="1">
    <citation type="submission" date="2011-11" db="EMBL/GenBank/DDBJ databases">
        <title>Improved High-Quality Draft sequence of Desulfovibrio sp. U5L.</title>
        <authorList>
            <consortium name="US DOE Joint Genome Institute"/>
            <person name="Lucas S."/>
            <person name="Han J."/>
            <person name="Lapidus A."/>
            <person name="Cheng J.-F."/>
            <person name="Goodwin L."/>
            <person name="Pitluck S."/>
            <person name="Peters L."/>
            <person name="Ovchinnikova G."/>
            <person name="Held B."/>
            <person name="Detter J.C."/>
            <person name="Han C."/>
            <person name="Tapia R."/>
            <person name="Land M."/>
            <person name="Hauser L."/>
            <person name="Kyrpides N."/>
            <person name="Ivanova N."/>
            <person name="Pagani I."/>
            <person name="Gabster J."/>
            <person name="Walker C."/>
            <person name="Stolyar S."/>
            <person name="Stahl D."/>
            <person name="Arkin A."/>
            <person name="Dehal P."/>
            <person name="Hazen T."/>
            <person name="Woyke T."/>
        </authorList>
    </citation>
    <scope>NUCLEOTIDE SEQUENCE [LARGE SCALE GENOMIC DNA]</scope>
    <source>
        <strain evidence="2">U5L</strain>
    </source>
</reference>
<dbReference type="EMBL" id="JH600068">
    <property type="protein sequence ID" value="EIG55269.1"/>
    <property type="molecule type" value="Genomic_DNA"/>
</dbReference>